<keyword evidence="2" id="KW-0472">Membrane</keyword>
<keyword evidence="2" id="KW-0812">Transmembrane</keyword>
<name>H8MJN2_CORCM</name>
<keyword evidence="2" id="KW-1133">Transmembrane helix</keyword>
<evidence type="ECO:0000256" key="2">
    <source>
        <dbReference type="SAM" id="Phobius"/>
    </source>
</evidence>
<accession>H8MJN2</accession>
<evidence type="ECO:0000313" key="3">
    <source>
        <dbReference type="EMBL" id="AFE06680.1"/>
    </source>
</evidence>
<dbReference type="STRING" id="1144275.COCOR_05966"/>
<dbReference type="AlphaFoldDB" id="H8MJN2"/>
<organism evidence="3 4">
    <name type="scientific">Corallococcus coralloides (strain ATCC 25202 / DSM 2259 / NBRC 100086 / M2)</name>
    <name type="common">Myxococcus coralloides</name>
    <dbReference type="NCBI Taxonomy" id="1144275"/>
    <lineage>
        <taxon>Bacteria</taxon>
        <taxon>Pseudomonadati</taxon>
        <taxon>Myxococcota</taxon>
        <taxon>Myxococcia</taxon>
        <taxon>Myxococcales</taxon>
        <taxon>Cystobacterineae</taxon>
        <taxon>Myxococcaceae</taxon>
        <taxon>Corallococcus</taxon>
    </lineage>
</organism>
<dbReference type="HOGENOM" id="CLU_914359_0_0_7"/>
<reference evidence="4" key="2">
    <citation type="submission" date="2012-03" db="EMBL/GenBank/DDBJ databases">
        <title>Genome sequence of the fruiting myxobacterium Corallococcus coralloides DSM 2259.</title>
        <authorList>
            <person name="Huntley S."/>
            <person name="Zhang Y."/>
            <person name="Treuner-Lange A."/>
            <person name="Sensen C.W."/>
            <person name="Sogaard-Andersen L."/>
        </authorList>
    </citation>
    <scope>NUCLEOTIDE SEQUENCE [LARGE SCALE GENOMIC DNA]</scope>
    <source>
        <strain evidence="4">ATCC 25202 / DSM 2259 / NBRC 100086 / M2</strain>
    </source>
</reference>
<feature type="transmembrane region" description="Helical" evidence="2">
    <location>
        <begin position="260"/>
        <end position="280"/>
    </location>
</feature>
<feature type="transmembrane region" description="Helical" evidence="2">
    <location>
        <begin position="204"/>
        <end position="224"/>
    </location>
</feature>
<dbReference type="KEGG" id="ccx:COCOR_05966"/>
<sequence length="304" mass="32060">MKDNAMRPSTHGKARAVSSSIPWLPGTCVWGLFLLLGLLPGVARGDVSPDVRICAESISLLFEDLEYERALDQVARCREGARGPEDEVVLSLYQGVILAELSGRLSDAEAAFTSALSMNPEANLPLTVSPKVKRHFEAVRKRVLKALAARGADREPLRQEPPSGAQEVQAPREPLPVITTGLPESPIVLVPEVSGSRSSLRDQAMIPAVAGGALVVAAGVFWGVAEGRKSKLDGVAKDIHSEADARNVAQSARRLQTASVGLLVGGLVGLGASTGMYLLGSPKKPVPVRLGLDGTSVFVSGRWP</sequence>
<evidence type="ECO:0000256" key="1">
    <source>
        <dbReference type="SAM" id="MobiDB-lite"/>
    </source>
</evidence>
<evidence type="ECO:0000313" key="4">
    <source>
        <dbReference type="Proteomes" id="UP000007587"/>
    </source>
</evidence>
<dbReference type="InParanoid" id="H8MJN2"/>
<dbReference type="eggNOG" id="COG0457">
    <property type="taxonomic scope" value="Bacteria"/>
</dbReference>
<dbReference type="Proteomes" id="UP000007587">
    <property type="component" value="Chromosome"/>
</dbReference>
<dbReference type="EMBL" id="CP003389">
    <property type="protein sequence ID" value="AFE06680.1"/>
    <property type="molecule type" value="Genomic_DNA"/>
</dbReference>
<gene>
    <name evidence="3" type="ordered locus">COCOR_05966</name>
</gene>
<feature type="region of interest" description="Disordered" evidence="1">
    <location>
        <begin position="151"/>
        <end position="171"/>
    </location>
</feature>
<reference evidence="3 4" key="1">
    <citation type="journal article" date="2012" name="J. Bacteriol.">
        <title>Complete Genome Sequence of the Fruiting Myxobacterium Corallococcus coralloides DSM 2259.</title>
        <authorList>
            <person name="Huntley S."/>
            <person name="Zhang Y."/>
            <person name="Treuner-Lange A."/>
            <person name="Kneip S."/>
            <person name="Sensen C.W."/>
            <person name="Sogaard-Andersen L."/>
        </authorList>
    </citation>
    <scope>NUCLEOTIDE SEQUENCE [LARGE SCALE GENOMIC DNA]</scope>
    <source>
        <strain evidence="4">ATCC 25202 / DSM 2259 / NBRC 100086 / M2</strain>
    </source>
</reference>
<protein>
    <submittedName>
        <fullName evidence="3">Uncharacterized protein</fullName>
    </submittedName>
</protein>
<proteinExistence type="predicted"/>
<keyword evidence="4" id="KW-1185">Reference proteome</keyword>